<keyword evidence="4" id="KW-0963">Cytoplasm</keyword>
<dbReference type="PANTHER" id="PTHR13587:SF7">
    <property type="entry name" value="INTEGRATOR COMPLEX SUBUNIT 3"/>
    <property type="match status" value="1"/>
</dbReference>
<reference evidence="11" key="1">
    <citation type="submission" date="2020-09" db="EMBL/GenBank/DDBJ databases">
        <authorList>
            <person name="Kikuchi T."/>
        </authorList>
    </citation>
    <scope>NUCLEOTIDE SEQUENCE</scope>
    <source>
        <strain evidence="11">SH1</strain>
    </source>
</reference>
<feature type="region of interest" description="Disordered" evidence="8">
    <location>
        <begin position="1"/>
        <end position="21"/>
    </location>
</feature>
<accession>A0A811JUS3</accession>
<feature type="domain" description="Ints3-like C-terminal" evidence="10">
    <location>
        <begin position="581"/>
        <end position="930"/>
    </location>
</feature>
<keyword evidence="12" id="KW-1185">Reference proteome</keyword>
<dbReference type="Pfam" id="PF10189">
    <property type="entry name" value="Ints3_N"/>
    <property type="match status" value="1"/>
</dbReference>
<evidence type="ECO:0000313" key="12">
    <source>
        <dbReference type="Proteomes" id="UP000614601"/>
    </source>
</evidence>
<dbReference type="PANTHER" id="PTHR13587">
    <property type="entry name" value="INTEGRATOR COMPLEX SUBUNIT 3"/>
    <property type="match status" value="1"/>
</dbReference>
<dbReference type="Pfam" id="PF24566">
    <property type="entry name" value="HEAT_Ints3_C"/>
    <property type="match status" value="1"/>
</dbReference>
<feature type="region of interest" description="Disordered" evidence="8">
    <location>
        <begin position="500"/>
        <end position="563"/>
    </location>
</feature>
<dbReference type="InterPro" id="IPR056518">
    <property type="entry name" value="HEAT_Ints3_C"/>
</dbReference>
<comment type="caution">
    <text evidence="11">The sequence shown here is derived from an EMBL/GenBank/DDBJ whole genome shotgun (WGS) entry which is preliminary data.</text>
</comment>
<proteinExistence type="inferred from homology"/>
<comment type="similarity">
    <text evidence="3">Belongs to the Integrator subunit 3 family.</text>
</comment>
<evidence type="ECO:0000256" key="4">
    <source>
        <dbReference type="ARBA" id="ARBA00022490"/>
    </source>
</evidence>
<evidence type="ECO:0000256" key="6">
    <source>
        <dbReference type="ARBA" id="ARBA00032741"/>
    </source>
</evidence>
<gene>
    <name evidence="11" type="ORF">BOKJ2_LOCUS1842</name>
</gene>
<dbReference type="AlphaFoldDB" id="A0A811JUS3"/>
<dbReference type="InterPro" id="IPR019333">
    <property type="entry name" value="INTS3_N"/>
</dbReference>
<comment type="function">
    <text evidence="7">Component of the integrator complex, a multiprotein complex that terminates RNA polymerase II (Pol II) transcription in the promoter-proximal region of genes. The integrator complex provides a quality checkpoint during transcription elongation by driving premature transcription termination of transcripts that are unfavorably configured for transcriptional elongation: the complex terminates transcription by (1) catalyzing dephosphorylation of the C-terminal domain (CTD) of Pol II subunit Polr2A/Rbp1 and Spt5, and (2) degrading the exiting nascent RNA transcript via endonuclease activity. The integrator complex is also involved in the 3'-end processing of the U7 snRNA, and also the spliceosomal snRNAs U1, U2, U4 and U5.</text>
</comment>
<keyword evidence="5" id="KW-0539">Nucleus</keyword>
<feature type="compositionally biased region" description="Basic and acidic residues" evidence="8">
    <location>
        <begin position="546"/>
        <end position="563"/>
    </location>
</feature>
<dbReference type="InterPro" id="IPR045334">
    <property type="entry name" value="INTS3"/>
</dbReference>
<evidence type="ECO:0000256" key="8">
    <source>
        <dbReference type="SAM" id="MobiDB-lite"/>
    </source>
</evidence>
<feature type="compositionally biased region" description="Basic residues" evidence="8">
    <location>
        <begin position="1"/>
        <end position="10"/>
    </location>
</feature>
<dbReference type="GO" id="GO:0005737">
    <property type="term" value="C:cytoplasm"/>
    <property type="evidence" value="ECO:0007669"/>
    <property type="project" value="UniProtKB-SubCell"/>
</dbReference>
<feature type="region of interest" description="Disordered" evidence="8">
    <location>
        <begin position="974"/>
        <end position="1003"/>
    </location>
</feature>
<evidence type="ECO:0000313" key="11">
    <source>
        <dbReference type="EMBL" id="CAD5207158.1"/>
    </source>
</evidence>
<dbReference type="EMBL" id="CAJFDH010000001">
    <property type="protein sequence ID" value="CAD5207158.1"/>
    <property type="molecule type" value="Genomic_DNA"/>
</dbReference>
<evidence type="ECO:0000259" key="9">
    <source>
        <dbReference type="Pfam" id="PF10189"/>
    </source>
</evidence>
<evidence type="ECO:0000256" key="3">
    <source>
        <dbReference type="ARBA" id="ARBA00006130"/>
    </source>
</evidence>
<evidence type="ECO:0000256" key="2">
    <source>
        <dbReference type="ARBA" id="ARBA00004496"/>
    </source>
</evidence>
<dbReference type="GO" id="GO:0005634">
    <property type="term" value="C:nucleus"/>
    <property type="evidence" value="ECO:0007669"/>
    <property type="project" value="UniProtKB-SubCell"/>
</dbReference>
<name>A0A811JUS3_9BILA</name>
<protein>
    <recommendedName>
        <fullName evidence="6">SOSS complex subunit A homolog</fullName>
    </recommendedName>
</protein>
<dbReference type="OrthoDB" id="2021145at2759"/>
<organism evidence="11 12">
    <name type="scientific">Bursaphelenchus okinawaensis</name>
    <dbReference type="NCBI Taxonomy" id="465554"/>
    <lineage>
        <taxon>Eukaryota</taxon>
        <taxon>Metazoa</taxon>
        <taxon>Ecdysozoa</taxon>
        <taxon>Nematoda</taxon>
        <taxon>Chromadorea</taxon>
        <taxon>Rhabditida</taxon>
        <taxon>Tylenchina</taxon>
        <taxon>Tylenchomorpha</taxon>
        <taxon>Aphelenchoidea</taxon>
        <taxon>Aphelenchoididae</taxon>
        <taxon>Bursaphelenchus</taxon>
    </lineage>
</organism>
<sequence>MSRPPIRPHGHYGTPRPLMDRQMERYPPQTVCRLLQLDNHKLDRLDDANKLLQFEDSYLQLQAIVTKVPDINMGEYLSKNPKGIDMVGKGSIVGFLCEPAEANKYFNYLSVAAKGDNWQEILTSINKVILDGFCLLKPLVRLRFIDLMEYLVLENVPCCDCALFNLFRETNSGGKCGDANHMLEIAELQAELMIRQRDWFARNTFSSPLSAIIFITFSRILAELPPSREKLQQLLCAALDILLHDRFRDLSWNGREQVLLMLRVSKVPYFRNYWKILLHNPKLLGLETLPKFMSVKPTSNAVQYRVSYRIQNVIENLLQYKPELIDKYYFEWFNREFLSSFDAGALRMDVIRYVVTNRLYNIEHLRASRVMFLIKLMNHCKTALEFQLAKQALIFDWICTDISEVNSGSAAQTLDLLITILKHCFNNTALCPLGNSLVDLLLRTVLEFQPMLSNVFLSNLSNSIRCVQTIQPGCLKIFDHPRIDRTTRTALSTLLPEFFGKIPEPQTPKAEETRKRKSPEEEESTPAKVKKPEPLATSPTTVAKGLADEAKKRTQSKLKEAGEQLNGELKKRFDLMMNITLRNGIDSEEAFKSAKTFFTRLRSLKVTDEQIDALADCLIEYWEPFLVDKRFLKRCRANMNNVIYTFMENWTATRGKKPGRQTFMVLVNRLSIKSPVFDILVLIYGLETEEHMELYQELAEANKCTVPDQFVKDMPICSVEDPDTAQLVLTKIESFPELHGSVQLVEVMCNYITEAELYILNKTLSLNPDGLKLFDQKTFHKLIKRSLAWSPNAQWLLWNLIRIEGIEDDWITSILYLINDKTDPVASMNILTYIEFADLEIDVELVKDVFFRPVNDGLTVTFLRSIFQTDKQTSTMAEQTTKIMTRLMNSDRISKPDESISHKAEARFGTVANVLKHLEKIKKAGNEDSVYSNFVKADSFGRFYEKMSMKPGFTDLAEEYSGLFSIWKKLNPGKQVQKKNKEQKELRRKRTVDYVELSDDDED</sequence>
<evidence type="ECO:0000256" key="1">
    <source>
        <dbReference type="ARBA" id="ARBA00004123"/>
    </source>
</evidence>
<evidence type="ECO:0000256" key="7">
    <source>
        <dbReference type="ARBA" id="ARBA00054331"/>
    </source>
</evidence>
<dbReference type="Proteomes" id="UP000783686">
    <property type="component" value="Unassembled WGS sequence"/>
</dbReference>
<dbReference type="EMBL" id="CAJFCW020000001">
    <property type="protein sequence ID" value="CAG9084569.1"/>
    <property type="molecule type" value="Genomic_DNA"/>
</dbReference>
<dbReference type="Proteomes" id="UP000614601">
    <property type="component" value="Unassembled WGS sequence"/>
</dbReference>
<evidence type="ECO:0000259" key="10">
    <source>
        <dbReference type="Pfam" id="PF24566"/>
    </source>
</evidence>
<comment type="subcellular location">
    <subcellularLocation>
        <location evidence="2">Cytoplasm</location>
    </subcellularLocation>
    <subcellularLocation>
        <location evidence="1">Nucleus</location>
    </subcellularLocation>
</comment>
<evidence type="ECO:0000256" key="5">
    <source>
        <dbReference type="ARBA" id="ARBA00023242"/>
    </source>
</evidence>
<feature type="domain" description="Integrator complex subunit 3 N-terminal" evidence="9">
    <location>
        <begin position="88"/>
        <end position="491"/>
    </location>
</feature>